<dbReference type="PANTHER" id="PTHR33866">
    <property type="entry name" value="S-ADENOSYLMETHIONINE DECARBOXYLASE PROENZYME"/>
    <property type="match status" value="1"/>
</dbReference>
<evidence type="ECO:0000256" key="4">
    <source>
        <dbReference type="ARBA" id="ARBA00023115"/>
    </source>
</evidence>
<evidence type="ECO:0000313" key="9">
    <source>
        <dbReference type="EMBL" id="CAI3982669.1"/>
    </source>
</evidence>
<dbReference type="AlphaFoldDB" id="A0A9P1FME3"/>
<evidence type="ECO:0000256" key="2">
    <source>
        <dbReference type="ARBA" id="ARBA00022793"/>
    </source>
</evidence>
<gene>
    <name evidence="9" type="ORF">C1SCF055_LOCUS10338</name>
</gene>
<reference evidence="9" key="1">
    <citation type="submission" date="2022-10" db="EMBL/GenBank/DDBJ databases">
        <authorList>
            <person name="Chen Y."/>
            <person name="Dougan E. K."/>
            <person name="Chan C."/>
            <person name="Rhodes N."/>
            <person name="Thang M."/>
        </authorList>
    </citation>
    <scope>NUCLEOTIDE SEQUENCE</scope>
</reference>
<dbReference type="NCBIfam" id="TIGR03330">
    <property type="entry name" value="SAM_DCase_Bsu"/>
    <property type="match status" value="1"/>
</dbReference>
<comment type="cofactor">
    <cofactor evidence="1">
        <name>pyruvate</name>
        <dbReference type="ChEBI" id="CHEBI:15361"/>
    </cofactor>
</comment>
<dbReference type="EMBL" id="CAMXCT030000735">
    <property type="protein sequence ID" value="CAL4769981.1"/>
    <property type="molecule type" value="Genomic_DNA"/>
</dbReference>
<organism evidence="9">
    <name type="scientific">Cladocopium goreaui</name>
    <dbReference type="NCBI Taxonomy" id="2562237"/>
    <lineage>
        <taxon>Eukaryota</taxon>
        <taxon>Sar</taxon>
        <taxon>Alveolata</taxon>
        <taxon>Dinophyceae</taxon>
        <taxon>Suessiales</taxon>
        <taxon>Symbiodiniaceae</taxon>
        <taxon>Cladocopium</taxon>
    </lineage>
</organism>
<accession>A0A9P1FME3</accession>
<dbReference type="GO" id="GO:0005829">
    <property type="term" value="C:cytosol"/>
    <property type="evidence" value="ECO:0007669"/>
    <property type="project" value="TreeGrafter"/>
</dbReference>
<dbReference type="Pfam" id="PF02675">
    <property type="entry name" value="AdoMet_dc"/>
    <property type="match status" value="1"/>
</dbReference>
<comment type="caution">
    <text evidence="9">The sequence shown here is derived from an EMBL/GenBank/DDBJ whole genome shotgun (WGS) entry which is preliminary data.</text>
</comment>
<evidence type="ECO:0000256" key="5">
    <source>
        <dbReference type="ARBA" id="ARBA00023145"/>
    </source>
</evidence>
<dbReference type="GO" id="GO:0004014">
    <property type="term" value="F:adenosylmethionine decarboxylase activity"/>
    <property type="evidence" value="ECO:0007669"/>
    <property type="project" value="InterPro"/>
</dbReference>
<keyword evidence="7" id="KW-0704">Schiff base</keyword>
<keyword evidence="2" id="KW-0210">Decarboxylase</keyword>
<evidence type="ECO:0000256" key="8">
    <source>
        <dbReference type="ARBA" id="ARBA00023317"/>
    </source>
</evidence>
<evidence type="ECO:0000256" key="1">
    <source>
        <dbReference type="ARBA" id="ARBA00001928"/>
    </source>
</evidence>
<protein>
    <submittedName>
        <fullName evidence="11">S-adenosylmethionine decarboxylase proenzyme (AdoMetDC) (SAMDC) [Cleaved into: S-adenosylmethionin e decarboxylase beta chain S-adenosylmethionine decarboxylase alpha chain]</fullName>
    </submittedName>
</protein>
<dbReference type="InterPro" id="IPR017716">
    <property type="entry name" value="S-AdoMet_deCOase_pro-enz"/>
</dbReference>
<dbReference type="OrthoDB" id="2114229at2759"/>
<proteinExistence type="predicted"/>
<dbReference type="GO" id="GO:0008295">
    <property type="term" value="P:spermidine biosynthetic process"/>
    <property type="evidence" value="ECO:0007669"/>
    <property type="project" value="InterPro"/>
</dbReference>
<keyword evidence="3" id="KW-0068">Autocatalytic cleavage</keyword>
<evidence type="ECO:0000313" key="12">
    <source>
        <dbReference type="Proteomes" id="UP001152797"/>
    </source>
</evidence>
<keyword evidence="4" id="KW-0620">Polyamine biosynthesis</keyword>
<name>A0A9P1FME3_9DINO</name>
<keyword evidence="8" id="KW-0670">Pyruvate</keyword>
<dbReference type="PANTHER" id="PTHR33866:SF2">
    <property type="entry name" value="S-ADENOSYLMETHIONINE DECARBOXYLASE PROENZYME"/>
    <property type="match status" value="1"/>
</dbReference>
<keyword evidence="6" id="KW-0456">Lyase</keyword>
<dbReference type="SUPFAM" id="SSF56276">
    <property type="entry name" value="S-adenosylmethionine decarboxylase"/>
    <property type="match status" value="1"/>
</dbReference>
<evidence type="ECO:0000313" key="11">
    <source>
        <dbReference type="EMBL" id="CAL4769981.1"/>
    </source>
</evidence>
<evidence type="ECO:0000256" key="7">
    <source>
        <dbReference type="ARBA" id="ARBA00023270"/>
    </source>
</evidence>
<reference evidence="10" key="2">
    <citation type="submission" date="2024-04" db="EMBL/GenBank/DDBJ databases">
        <authorList>
            <person name="Chen Y."/>
            <person name="Shah S."/>
            <person name="Dougan E. K."/>
            <person name="Thang M."/>
            <person name="Chan C."/>
        </authorList>
    </citation>
    <scope>NUCLEOTIDE SEQUENCE [LARGE SCALE GENOMIC DNA]</scope>
</reference>
<dbReference type="Proteomes" id="UP001152797">
    <property type="component" value="Unassembled WGS sequence"/>
</dbReference>
<keyword evidence="5" id="KW-0865">Zymogen</keyword>
<dbReference type="InterPro" id="IPR016067">
    <property type="entry name" value="S-AdoMet_deCO2ase_core"/>
</dbReference>
<keyword evidence="12" id="KW-1185">Reference proteome</keyword>
<evidence type="ECO:0000256" key="3">
    <source>
        <dbReference type="ARBA" id="ARBA00022813"/>
    </source>
</evidence>
<dbReference type="EMBL" id="CAMXCT020000735">
    <property type="protein sequence ID" value="CAL1136044.1"/>
    <property type="molecule type" value="Genomic_DNA"/>
</dbReference>
<dbReference type="InterPro" id="IPR003826">
    <property type="entry name" value="AdoMetDC_fam_prok"/>
</dbReference>
<dbReference type="Gene3D" id="3.60.90.10">
    <property type="entry name" value="S-adenosylmethionine decarboxylase"/>
    <property type="match status" value="1"/>
</dbReference>
<evidence type="ECO:0000313" key="10">
    <source>
        <dbReference type="EMBL" id="CAL1136044.1"/>
    </source>
</evidence>
<evidence type="ECO:0000256" key="6">
    <source>
        <dbReference type="ARBA" id="ARBA00023239"/>
    </source>
</evidence>
<sequence length="269" mass="29573">MKPGGLLAQEAGSVGMPQSFGALLELHRQTFAQTWPLAMSSATVAPTDPDDDFDGLYFRVPRLLLLSGRDVNVDPTTVHWQQWQGFVEKRVAKMMYYHPAMHRALFVLPAELQRRFHAPPPWLQEAAEEFIIQSFMTQAHGCSGSLLNDVQVVGALLKKMAALADLTSLGSLEHTFEPQGVTALLLVSESHLSIHTWPEMHYAALDVVSCKAITLRVRKAIEAEVANSLGCDSLVSHFSRRGRGFSQVAAGHDAGHDADVKQPATHMEL</sequence>
<dbReference type="EMBL" id="CAMXCT010000735">
    <property type="protein sequence ID" value="CAI3982669.1"/>
    <property type="molecule type" value="Genomic_DNA"/>
</dbReference>